<feature type="region of interest" description="Disordered" evidence="11">
    <location>
        <begin position="185"/>
        <end position="204"/>
    </location>
</feature>
<dbReference type="CDD" id="cd12148">
    <property type="entry name" value="fungal_TF_MHR"/>
    <property type="match status" value="1"/>
</dbReference>
<dbReference type="Proteomes" id="UP000038830">
    <property type="component" value="Unassembled WGS sequence"/>
</dbReference>
<evidence type="ECO:0000256" key="3">
    <source>
        <dbReference type="ARBA" id="ARBA00022833"/>
    </source>
</evidence>
<dbReference type="InterPro" id="IPR007219">
    <property type="entry name" value="XnlR_reg_dom"/>
</dbReference>
<evidence type="ECO:0000313" key="13">
    <source>
        <dbReference type="EMBL" id="CEP22339.1"/>
    </source>
</evidence>
<dbReference type="InterPro" id="IPR005600">
    <property type="entry name" value="Gal4_dimer_dom"/>
</dbReference>
<keyword evidence="9" id="KW-0539">Nucleus</keyword>
<dbReference type="GO" id="GO:0006012">
    <property type="term" value="P:galactose metabolic process"/>
    <property type="evidence" value="ECO:0007669"/>
    <property type="project" value="UniProtKB-KW"/>
</dbReference>
<keyword evidence="10" id="KW-0119">Carbohydrate metabolism</keyword>
<proteinExistence type="predicted"/>
<feature type="compositionally biased region" description="Polar residues" evidence="11">
    <location>
        <begin position="191"/>
        <end position="204"/>
    </location>
</feature>
<keyword evidence="8" id="KW-0804">Transcription</keyword>
<evidence type="ECO:0000256" key="4">
    <source>
        <dbReference type="ARBA" id="ARBA00023015"/>
    </source>
</evidence>
<dbReference type="PANTHER" id="PTHR47424">
    <property type="entry name" value="REGULATORY PROTEIN GAL4"/>
    <property type="match status" value="1"/>
</dbReference>
<evidence type="ECO:0000313" key="14">
    <source>
        <dbReference type="Proteomes" id="UP000038830"/>
    </source>
</evidence>
<evidence type="ECO:0000256" key="5">
    <source>
        <dbReference type="ARBA" id="ARBA00023125"/>
    </source>
</evidence>
<feature type="region of interest" description="Disordered" evidence="11">
    <location>
        <begin position="647"/>
        <end position="671"/>
    </location>
</feature>
<dbReference type="AlphaFoldDB" id="A0A0H5CCJ5"/>
<dbReference type="Pfam" id="PF00172">
    <property type="entry name" value="Zn_clus"/>
    <property type="match status" value="1"/>
</dbReference>
<dbReference type="PANTHER" id="PTHR47424:SF2">
    <property type="entry name" value="TRANSCRIPTION FACTOR DOMAIN-CONTAINING PROTEIN-RELATED"/>
    <property type="match status" value="1"/>
</dbReference>
<gene>
    <name evidence="13" type="ORF">BN1211_2683</name>
</gene>
<feature type="region of interest" description="Disordered" evidence="11">
    <location>
        <begin position="96"/>
        <end position="129"/>
    </location>
</feature>
<evidence type="ECO:0000256" key="7">
    <source>
        <dbReference type="ARBA" id="ARBA00023159"/>
    </source>
</evidence>
<comment type="subcellular location">
    <subcellularLocation>
        <location evidence="1">Nucleus</location>
    </subcellularLocation>
</comment>
<dbReference type="CDD" id="cd00067">
    <property type="entry name" value="GAL4"/>
    <property type="match status" value="1"/>
</dbReference>
<keyword evidence="2" id="KW-0479">Metal-binding</keyword>
<evidence type="ECO:0000256" key="2">
    <source>
        <dbReference type="ARBA" id="ARBA00022723"/>
    </source>
</evidence>
<feature type="compositionally biased region" description="Polar residues" evidence="11">
    <location>
        <begin position="647"/>
        <end position="664"/>
    </location>
</feature>
<feature type="compositionally biased region" description="Polar residues" evidence="11">
    <location>
        <begin position="98"/>
        <end position="122"/>
    </location>
</feature>
<dbReference type="Pfam" id="PF04082">
    <property type="entry name" value="Fungal_trans"/>
    <property type="match status" value="1"/>
</dbReference>
<keyword evidence="6" id="KW-0299">Galactose metabolism</keyword>
<evidence type="ECO:0000259" key="12">
    <source>
        <dbReference type="SMART" id="SM00906"/>
    </source>
</evidence>
<name>A0A0H5CCJ5_CYBJN</name>
<evidence type="ECO:0000256" key="11">
    <source>
        <dbReference type="SAM" id="MobiDB-lite"/>
    </source>
</evidence>
<keyword evidence="5" id="KW-0238">DNA-binding</keyword>
<dbReference type="Gene3D" id="1.20.5.170">
    <property type="match status" value="1"/>
</dbReference>
<dbReference type="SUPFAM" id="SSF57701">
    <property type="entry name" value="Zn2/Cys6 DNA-binding domain"/>
    <property type="match status" value="1"/>
</dbReference>
<evidence type="ECO:0000256" key="6">
    <source>
        <dbReference type="ARBA" id="ARBA00023144"/>
    </source>
</evidence>
<dbReference type="CDD" id="cd14654">
    <property type="entry name" value="ZIP_Gal4"/>
    <property type="match status" value="1"/>
</dbReference>
<keyword evidence="4" id="KW-0805">Transcription regulation</keyword>
<dbReference type="FunFam" id="4.10.240.10:FF:000009">
    <property type="entry name" value="C6 transcription factor (Gal4)"/>
    <property type="match status" value="1"/>
</dbReference>
<dbReference type="GO" id="GO:0008270">
    <property type="term" value="F:zinc ion binding"/>
    <property type="evidence" value="ECO:0007669"/>
    <property type="project" value="InterPro"/>
</dbReference>
<dbReference type="GO" id="GO:0005634">
    <property type="term" value="C:nucleus"/>
    <property type="evidence" value="ECO:0007669"/>
    <property type="project" value="UniProtKB-SubCell"/>
</dbReference>
<dbReference type="GO" id="GO:0000435">
    <property type="term" value="P:positive regulation of transcription from RNA polymerase II promoter by galactose"/>
    <property type="evidence" value="ECO:0007669"/>
    <property type="project" value="TreeGrafter"/>
</dbReference>
<accession>A0A0H5CCJ5</accession>
<evidence type="ECO:0000256" key="1">
    <source>
        <dbReference type="ARBA" id="ARBA00004123"/>
    </source>
</evidence>
<evidence type="ECO:0000256" key="9">
    <source>
        <dbReference type="ARBA" id="ARBA00023242"/>
    </source>
</evidence>
<dbReference type="InterPro" id="IPR051127">
    <property type="entry name" value="Fungal_SecMet_Regulators"/>
</dbReference>
<organism evidence="13 14">
    <name type="scientific">Cyberlindnera jadinii (strain ATCC 18201 / CBS 1600 / BCRC 20928 / JCM 3617 / NBRC 0987 / NRRL Y-1542)</name>
    <name type="common">Torula yeast</name>
    <name type="synonym">Candida utilis</name>
    <dbReference type="NCBI Taxonomy" id="983966"/>
    <lineage>
        <taxon>Eukaryota</taxon>
        <taxon>Fungi</taxon>
        <taxon>Dikarya</taxon>
        <taxon>Ascomycota</taxon>
        <taxon>Saccharomycotina</taxon>
        <taxon>Saccharomycetes</taxon>
        <taxon>Phaffomycetales</taxon>
        <taxon>Phaffomycetaceae</taxon>
        <taxon>Cyberlindnera</taxon>
    </lineage>
</organism>
<dbReference type="Gene3D" id="4.10.240.10">
    <property type="entry name" value="Zn(2)-C6 fungal-type DNA-binding domain"/>
    <property type="match status" value="1"/>
</dbReference>
<sequence>MDVKVANIKAIADEENSRGAVSADRKLKCSKDLPKCSKCQQHNWECNYSPRVVRSPLTRIHLTKVENRVRGLEAIIHELLPEVDIDKLLSRQVARISTPRQQTSEPQSPVTQQPLKRTQSSEYPEIPEDDVPDDAIYGFDWNEEDIDALNDGMAALSVDPSNKGYFGVASSAVIVRALRKPSQDRDMDESVYTNASDSRSNSKTLPDLDSTVSLTAKYLTNEFIDSYFENYHSSYPFIHKETFLAQYRDEIPIPNNDIWQILLNAVLALGAWCLHGESSNFDLHYYQNAKSYLSSYVFESGSIPLLLALTLLSNYAQKRNKPNTGWNYLGLAVRMAMGLGLYKEFANWSSSKQQLQLEMRRRIWWGLYIFDGGAAITFGRPVNLPDAQMMDINEVSNIDDDDQIMMGSNNKELRVVEYPTIYSGLIWQARFTIISTEIYNRLISTPRPGTHECLAMNDRITKFVSELPKYFSEDKSIAESASQIPGENGVPEWLAFTRYRLIWRYKNLQLILMRAFVLQRVVGVQNPAMLELAKSPEGKQCRVICMDVTHETILSVAEFVENHKVTVITSWYATFFLFHASLVSVVCLRSDPKSKHAVGWKSDIILAKQVLRCLARDNSLANKFITVIDSMCGQYLGEQSADDNNQANCGASGASFSGDTSLPRPSNGDGKIKVESDILPDVDFTDIALNAGINELWGLLPSDIASIETPTNVANWPQQAVNVNTSLMEMGTPAAPNLQNTQMTSNTNVYANMSDEIPPRPAPLFTHNAADFSRTMNSTVNSSINSRTGTPAAHHHQDQDFYSLFMTDADHMDAKPPTDMWNH</sequence>
<dbReference type="GO" id="GO:0000978">
    <property type="term" value="F:RNA polymerase II cis-regulatory region sequence-specific DNA binding"/>
    <property type="evidence" value="ECO:0007669"/>
    <property type="project" value="TreeGrafter"/>
</dbReference>
<dbReference type="Pfam" id="PF03902">
    <property type="entry name" value="Gal4_dimer"/>
    <property type="match status" value="1"/>
</dbReference>
<protein>
    <submittedName>
        <fullName evidence="13">Lactose regulatory protein LAC9</fullName>
    </submittedName>
</protein>
<dbReference type="GO" id="GO:0006351">
    <property type="term" value="P:DNA-templated transcription"/>
    <property type="evidence" value="ECO:0007669"/>
    <property type="project" value="InterPro"/>
</dbReference>
<feature type="domain" description="Xylanolytic transcriptional activator regulatory" evidence="12">
    <location>
        <begin position="325"/>
        <end position="401"/>
    </location>
</feature>
<dbReference type="GO" id="GO:0000981">
    <property type="term" value="F:DNA-binding transcription factor activity, RNA polymerase II-specific"/>
    <property type="evidence" value="ECO:0007669"/>
    <property type="project" value="InterPro"/>
</dbReference>
<dbReference type="SMART" id="SM00906">
    <property type="entry name" value="Fungal_trans"/>
    <property type="match status" value="1"/>
</dbReference>
<dbReference type="EMBL" id="CDQK01000003">
    <property type="protein sequence ID" value="CEP22339.1"/>
    <property type="molecule type" value="Genomic_DNA"/>
</dbReference>
<evidence type="ECO:0000256" key="10">
    <source>
        <dbReference type="ARBA" id="ARBA00023277"/>
    </source>
</evidence>
<reference evidence="14" key="1">
    <citation type="journal article" date="2015" name="J. Biotechnol.">
        <title>The structure of the Cyberlindnera jadinii genome and its relation to Candida utilis analyzed by the occurrence of single nucleotide polymorphisms.</title>
        <authorList>
            <person name="Rupp O."/>
            <person name="Brinkrolf K."/>
            <person name="Buerth C."/>
            <person name="Kunigo M."/>
            <person name="Schneider J."/>
            <person name="Jaenicke S."/>
            <person name="Goesmann A."/>
            <person name="Puehler A."/>
            <person name="Jaeger K.-E."/>
            <person name="Ernst J.F."/>
        </authorList>
    </citation>
    <scope>NUCLEOTIDE SEQUENCE [LARGE SCALE GENOMIC DNA]</scope>
    <source>
        <strain evidence="14">ATCC 18201 / CBS 1600 / BCRC 20928 / JCM 3617 / NBRC 0987 / NRRL Y-1542</strain>
    </source>
</reference>
<dbReference type="InterPro" id="IPR036864">
    <property type="entry name" value="Zn2-C6_fun-type_DNA-bd_sf"/>
</dbReference>
<keyword evidence="7" id="KW-0010">Activator</keyword>
<dbReference type="InterPro" id="IPR001138">
    <property type="entry name" value="Zn2Cys6_DnaBD"/>
</dbReference>
<evidence type="ECO:0000256" key="8">
    <source>
        <dbReference type="ARBA" id="ARBA00023163"/>
    </source>
</evidence>
<keyword evidence="3" id="KW-0862">Zinc</keyword>